<evidence type="ECO:0000313" key="1">
    <source>
        <dbReference type="EMBL" id="GAG66760.1"/>
    </source>
</evidence>
<dbReference type="InterPro" id="IPR010994">
    <property type="entry name" value="RuvA_2-like"/>
</dbReference>
<dbReference type="Pfam" id="PF12836">
    <property type="entry name" value="HHH_3"/>
    <property type="match status" value="1"/>
</dbReference>
<sequence length="58" mass="6617">LEELTSILQISKPLAQIIITLREELGGFKEPKDLLQLPELTNLDWKEWGEEGIVISVE</sequence>
<proteinExistence type="predicted"/>
<feature type="non-terminal residue" evidence="1">
    <location>
        <position position="1"/>
    </location>
</feature>
<dbReference type="Gene3D" id="1.10.150.280">
    <property type="entry name" value="AF1531-like domain"/>
    <property type="match status" value="1"/>
</dbReference>
<dbReference type="EMBL" id="BART01001323">
    <property type="protein sequence ID" value="GAG66760.1"/>
    <property type="molecule type" value="Genomic_DNA"/>
</dbReference>
<organism evidence="1">
    <name type="scientific">marine sediment metagenome</name>
    <dbReference type="NCBI Taxonomy" id="412755"/>
    <lineage>
        <taxon>unclassified sequences</taxon>
        <taxon>metagenomes</taxon>
        <taxon>ecological metagenomes</taxon>
    </lineage>
</organism>
<accession>X0ZB41</accession>
<gene>
    <name evidence="1" type="ORF">S01H4_04802</name>
</gene>
<name>X0ZB41_9ZZZZ</name>
<reference evidence="1" key="1">
    <citation type="journal article" date="2014" name="Front. Microbiol.">
        <title>High frequency of phylogenetically diverse reductive dehalogenase-homologous genes in deep subseafloor sedimentary metagenomes.</title>
        <authorList>
            <person name="Kawai M."/>
            <person name="Futagami T."/>
            <person name="Toyoda A."/>
            <person name="Takaki Y."/>
            <person name="Nishi S."/>
            <person name="Hori S."/>
            <person name="Arai W."/>
            <person name="Tsubouchi T."/>
            <person name="Morono Y."/>
            <person name="Uchiyama I."/>
            <person name="Ito T."/>
            <person name="Fujiyama A."/>
            <person name="Inagaki F."/>
            <person name="Takami H."/>
        </authorList>
    </citation>
    <scope>NUCLEOTIDE SEQUENCE</scope>
    <source>
        <strain evidence="1">Expedition CK06-06</strain>
    </source>
</reference>
<comment type="caution">
    <text evidence="1">The sequence shown here is derived from an EMBL/GenBank/DDBJ whole genome shotgun (WGS) entry which is preliminary data.</text>
</comment>
<dbReference type="AlphaFoldDB" id="X0ZB41"/>
<protein>
    <submittedName>
        <fullName evidence="1">Uncharacterized protein</fullName>
    </submittedName>
</protein>
<dbReference type="SUPFAM" id="SSF47781">
    <property type="entry name" value="RuvA domain 2-like"/>
    <property type="match status" value="1"/>
</dbReference>